<proteinExistence type="inferred from homology"/>
<feature type="domain" description="ABC transmembrane type-1" evidence="11">
    <location>
        <begin position="141"/>
        <end position="349"/>
    </location>
</feature>
<comment type="similarity">
    <text evidence="3 10">Belongs to the binding-protein-dependent transport system permease family. CysTW subfamily.</text>
</comment>
<dbReference type="InterPro" id="IPR005672">
    <property type="entry name" value="Phosphate_PstA"/>
</dbReference>
<dbReference type="EMBL" id="BAAAKK010000003">
    <property type="protein sequence ID" value="GAA1421376.1"/>
    <property type="molecule type" value="Genomic_DNA"/>
</dbReference>
<evidence type="ECO:0000259" key="11">
    <source>
        <dbReference type="PROSITE" id="PS50928"/>
    </source>
</evidence>
<dbReference type="Pfam" id="PF00528">
    <property type="entry name" value="BPD_transp_1"/>
    <property type="match status" value="1"/>
</dbReference>
<dbReference type="PROSITE" id="PS50928">
    <property type="entry name" value="ABC_TM1"/>
    <property type="match status" value="1"/>
</dbReference>
<name>A0ABN1YTX4_9MICO</name>
<dbReference type="SUPFAM" id="SSF161098">
    <property type="entry name" value="MetI-like"/>
    <property type="match status" value="1"/>
</dbReference>
<dbReference type="CDD" id="cd06261">
    <property type="entry name" value="TM_PBP2"/>
    <property type="match status" value="1"/>
</dbReference>
<gene>
    <name evidence="12" type="primary">pstA</name>
    <name evidence="12" type="ORF">GCM10009640_12230</name>
</gene>
<evidence type="ECO:0000256" key="8">
    <source>
        <dbReference type="ARBA" id="ARBA00022989"/>
    </source>
</evidence>
<feature type="transmembrane region" description="Helical" evidence="10">
    <location>
        <begin position="211"/>
        <end position="228"/>
    </location>
</feature>
<feature type="transmembrane region" description="Helical" evidence="10">
    <location>
        <begin position="260"/>
        <end position="281"/>
    </location>
</feature>
<comment type="function">
    <text evidence="1">Part of the binding-protein-dependent transport system for phosphate; probably responsible for the translocation of the substrate across the membrane.</text>
</comment>
<dbReference type="RefSeq" id="WP_343918457.1">
    <property type="nucleotide sequence ID" value="NZ_BAAAKK010000003.1"/>
</dbReference>
<feature type="transmembrane region" description="Helical" evidence="10">
    <location>
        <begin position="178"/>
        <end position="205"/>
    </location>
</feature>
<feature type="transmembrane region" description="Helical" evidence="10">
    <location>
        <begin position="136"/>
        <end position="166"/>
    </location>
</feature>
<accession>A0ABN1YTX4</accession>
<keyword evidence="4" id="KW-0813">Transport</keyword>
<dbReference type="InterPro" id="IPR035906">
    <property type="entry name" value="MetI-like_sf"/>
</dbReference>
<evidence type="ECO:0000256" key="1">
    <source>
        <dbReference type="ARBA" id="ARBA00003510"/>
    </source>
</evidence>
<evidence type="ECO:0000256" key="9">
    <source>
        <dbReference type="ARBA" id="ARBA00023136"/>
    </source>
</evidence>
<feature type="transmembrane region" description="Helical" evidence="10">
    <location>
        <begin position="28"/>
        <end position="49"/>
    </location>
</feature>
<dbReference type="PANTHER" id="PTHR42922">
    <property type="entry name" value="PHOSPHATE TRANSPORT SYSTEM PERMEASE PROTEIN PSTA"/>
    <property type="match status" value="1"/>
</dbReference>
<feature type="transmembrane region" description="Helical" evidence="10">
    <location>
        <begin position="331"/>
        <end position="353"/>
    </location>
</feature>
<comment type="caution">
    <text evidence="12">The sequence shown here is derived from an EMBL/GenBank/DDBJ whole genome shotgun (WGS) entry which is preliminary data.</text>
</comment>
<keyword evidence="9 10" id="KW-0472">Membrane</keyword>
<reference evidence="12 13" key="1">
    <citation type="journal article" date="2019" name="Int. J. Syst. Evol. Microbiol.">
        <title>The Global Catalogue of Microorganisms (GCM) 10K type strain sequencing project: providing services to taxonomists for standard genome sequencing and annotation.</title>
        <authorList>
            <consortium name="The Broad Institute Genomics Platform"/>
            <consortium name="The Broad Institute Genome Sequencing Center for Infectious Disease"/>
            <person name="Wu L."/>
            <person name="Ma J."/>
        </authorList>
    </citation>
    <scope>NUCLEOTIDE SEQUENCE [LARGE SCALE GENOMIC DNA]</scope>
    <source>
        <strain evidence="12 13">JCM 12398</strain>
    </source>
</reference>
<keyword evidence="7 10" id="KW-0812">Transmembrane</keyword>
<dbReference type="NCBIfam" id="TIGR00974">
    <property type="entry name" value="3a0107s02c"/>
    <property type="match status" value="1"/>
</dbReference>
<keyword evidence="13" id="KW-1185">Reference proteome</keyword>
<keyword evidence="5 10" id="KW-1003">Cell membrane</keyword>
<evidence type="ECO:0000256" key="2">
    <source>
        <dbReference type="ARBA" id="ARBA00004651"/>
    </source>
</evidence>
<evidence type="ECO:0000256" key="10">
    <source>
        <dbReference type="RuleBase" id="RU363043"/>
    </source>
</evidence>
<feature type="transmembrane region" description="Helical" evidence="10">
    <location>
        <begin position="89"/>
        <end position="116"/>
    </location>
</feature>
<evidence type="ECO:0000313" key="13">
    <source>
        <dbReference type="Proteomes" id="UP001501266"/>
    </source>
</evidence>
<keyword evidence="6" id="KW-0592">Phosphate transport</keyword>
<keyword evidence="8 10" id="KW-1133">Transmembrane helix</keyword>
<comment type="subcellular location">
    <subcellularLocation>
        <location evidence="2 10">Cell membrane</location>
        <topology evidence="2 10">Multi-pass membrane protein</topology>
    </subcellularLocation>
</comment>
<dbReference type="InterPro" id="IPR051408">
    <property type="entry name" value="Phosphate_transprt_permease"/>
</dbReference>
<evidence type="ECO:0000256" key="5">
    <source>
        <dbReference type="ARBA" id="ARBA00022475"/>
    </source>
</evidence>
<evidence type="ECO:0000313" key="12">
    <source>
        <dbReference type="EMBL" id="GAA1421376.1"/>
    </source>
</evidence>
<organism evidence="12 13">
    <name type="scientific">Agrococcus citreus</name>
    <dbReference type="NCBI Taxonomy" id="84643"/>
    <lineage>
        <taxon>Bacteria</taxon>
        <taxon>Bacillati</taxon>
        <taxon>Actinomycetota</taxon>
        <taxon>Actinomycetes</taxon>
        <taxon>Micrococcales</taxon>
        <taxon>Microbacteriaceae</taxon>
        <taxon>Agrococcus</taxon>
    </lineage>
</organism>
<evidence type="ECO:0000256" key="7">
    <source>
        <dbReference type="ARBA" id="ARBA00022692"/>
    </source>
</evidence>
<evidence type="ECO:0000256" key="4">
    <source>
        <dbReference type="ARBA" id="ARBA00022448"/>
    </source>
</evidence>
<dbReference type="Proteomes" id="UP001501266">
    <property type="component" value="Unassembled WGS sequence"/>
</dbReference>
<evidence type="ECO:0000256" key="6">
    <source>
        <dbReference type="ARBA" id="ARBA00022592"/>
    </source>
</evidence>
<dbReference type="InterPro" id="IPR000515">
    <property type="entry name" value="MetI-like"/>
</dbReference>
<feature type="transmembrane region" description="Helical" evidence="10">
    <location>
        <begin position="55"/>
        <end position="77"/>
    </location>
</feature>
<dbReference type="PANTHER" id="PTHR42922:SF1">
    <property type="entry name" value="PHOSPHATE TRANSPORT SYSTEM PERMEASE PROTEIN PSTA"/>
    <property type="match status" value="1"/>
</dbReference>
<evidence type="ECO:0000256" key="3">
    <source>
        <dbReference type="ARBA" id="ARBA00007069"/>
    </source>
</evidence>
<sequence length="362" mass="37992">MTITTEAPARREAANPLTAGQLPKWGPWALLGVALVIGAAVSALVAGASGTQFSIVATVAVGFVLYLVAVTVVSQLIEGGRKATDRLVTGIVVGAFLLALVPLVSLIVTVVANGAARFDIEFFTYTMRNIVGEGGGVLHAIVGTVLVTLWAAIISVPVGIFTAIYLVEYGRGRLSKAITFFVDVMTGIPSIVAGLFAYALFALFAGEGVRSGFGGAVALSLLMIPTVVRSTEEMLKLVPNDLREASLALGVPKWLTIAKVVLPTALAGIVTGVTLAIARVIGETAPLLIIAGFTTNMNYNVFDGRMMTLPVFAYNQYVSPGVQEQAYFDRAWTAALVLILIVMLLNIGARLIAHFFAPKAGR</sequence>
<dbReference type="Gene3D" id="1.10.3720.10">
    <property type="entry name" value="MetI-like"/>
    <property type="match status" value="1"/>
</dbReference>
<protein>
    <recommendedName>
        <fullName evidence="10">Phosphate transport system permease protein PstA</fullName>
    </recommendedName>
</protein>